<dbReference type="NCBIfam" id="NF003619">
    <property type="entry name" value="PRK05261.1-4"/>
    <property type="match status" value="1"/>
</dbReference>
<comment type="similarity">
    <text evidence="2 5">Belongs to the XFP family.</text>
</comment>
<comment type="cofactor">
    <cofactor evidence="1 5">
        <name>thiamine diphosphate</name>
        <dbReference type="ChEBI" id="CHEBI:58937"/>
    </cofactor>
</comment>
<dbReference type="NCBIfam" id="NF003621">
    <property type="entry name" value="PRK05261.1-6"/>
    <property type="match status" value="1"/>
</dbReference>
<dbReference type="OrthoDB" id="9768449at2"/>
<dbReference type="NCBIfam" id="NF003617">
    <property type="entry name" value="PRK05261.1-2"/>
    <property type="match status" value="1"/>
</dbReference>
<dbReference type="GO" id="GO:0016832">
    <property type="term" value="F:aldehyde-lyase activity"/>
    <property type="evidence" value="ECO:0007669"/>
    <property type="project" value="UniProtKB-UniRule"/>
</dbReference>
<dbReference type="PROSITE" id="PS60003">
    <property type="entry name" value="PHOSPHOKETOLASE_2"/>
    <property type="match status" value="1"/>
</dbReference>
<dbReference type="EC" id="4.1.2.-" evidence="5"/>
<dbReference type="FunFam" id="3.40.50.970:FF:000091">
    <property type="entry name" value="Xylulose-5-phosphate/fructose-6-phosphate phosphoketolase"/>
    <property type="match status" value="1"/>
</dbReference>
<keyword evidence="3 5" id="KW-0786">Thiamine pyrophosphate</keyword>
<evidence type="ECO:0000256" key="2">
    <source>
        <dbReference type="ARBA" id="ARBA00005623"/>
    </source>
</evidence>
<dbReference type="AlphaFoldDB" id="A0A542DWY2"/>
<dbReference type="CDD" id="cd02011">
    <property type="entry name" value="TPP_PK"/>
    <property type="match status" value="1"/>
</dbReference>
<sequence>MPTTLADQAPLDPDELARLDAWWRAANYLSVGQIYLMDNPLLREPLRAEHVKPRLLGHWGTTPGLTFLYTHLNRLIRQRDQQMMYVMGPGHGGPAAVACAWLERTYSEVFPEITYDEPGMKRLFTQFSFPGGIPSHVAPQTPGSIHEGGELGYALSHAYGAAFDHPDLVVAAVVGDGEAESGPLAASWHSNKFLDPRRDGAVLPILHLNGYKIANPTVLARIPEDELLSLLRGYGHDPYVVEGDDPATMHQQLAATFDHCLHRIHEIQQAARAGDAPEDGRDRPRWPMVVLRSPKGWTGPKEVDGKRTEGYWRSHQVPFAAVRENPEHLRLLEEWLRSYRPEELFGEDGAPRPDLAGLHPEGERRMSATPYANGGLLLKPLRLPDFREHAVEVKEPGVDQEEATRVLGRFLRDVMRDNPDSFRVLSPDENNSNRLDAVLEVTDRAWNARTEEDDDHLAVDGRVMEILSEHTIQGWLEGYLLTGRHGFFSCYEAFVHIVDSMVNQHAKWLETTNGIPWRRPVASLNYLLTSHVWRQDHNGFSHQDPGFLDHVVNKKASVARVYLPPDANTLLSVADHCLRSRQYVNVIVAGKQPALQYLSMDEAITHCTKGIGVWDWASTDTGVEPDVVMACAGDVPTMEALAATRLLTQAFPDLKVRFVNVVDLMRLQDERAHPHGLSDAAFDALFTRDKPVVFNFHGYPTLVHRLTYRRTNHANIHVHGFREEGTTTTPFDMAVLNEIDRFHLAIDVVDRVPRLRDVGGHARERWTDALIEHRRYVRTVGDDLPEIKAWGWETAGGTGDDSAPG</sequence>
<evidence type="ECO:0000259" key="6">
    <source>
        <dbReference type="Pfam" id="PF09363"/>
    </source>
</evidence>
<dbReference type="InterPro" id="IPR019790">
    <property type="entry name" value="Xul5P/Fru6P_PKetolase_CS"/>
</dbReference>
<dbReference type="InterPro" id="IPR023962">
    <property type="entry name" value="Phosphoketolase"/>
</dbReference>
<accession>A0A542DWY2</accession>
<dbReference type="PANTHER" id="PTHR31273">
    <property type="entry name" value="PHOSPHOKETOLASE-RELATED"/>
    <property type="match status" value="1"/>
</dbReference>
<dbReference type="Pfam" id="PF09364">
    <property type="entry name" value="XFP_N"/>
    <property type="match status" value="1"/>
</dbReference>
<feature type="domain" description="Xylulose 5-phosphate/Fructose 6-phosphate phosphoketolase N-terminal" evidence="7">
    <location>
        <begin position="12"/>
        <end position="376"/>
    </location>
</feature>
<evidence type="ECO:0000256" key="3">
    <source>
        <dbReference type="ARBA" id="ARBA00023052"/>
    </source>
</evidence>
<evidence type="ECO:0000256" key="5">
    <source>
        <dbReference type="HAMAP-Rule" id="MF_01403"/>
    </source>
</evidence>
<evidence type="ECO:0000259" key="7">
    <source>
        <dbReference type="Pfam" id="PF09364"/>
    </source>
</evidence>
<evidence type="ECO:0000256" key="1">
    <source>
        <dbReference type="ARBA" id="ARBA00001964"/>
    </source>
</evidence>
<comment type="caution">
    <text evidence="8">The sequence shown here is derived from an EMBL/GenBank/DDBJ whole genome shotgun (WGS) entry which is preliminary data.</text>
</comment>
<proteinExistence type="inferred from homology"/>
<dbReference type="EMBL" id="VFMN01000001">
    <property type="protein sequence ID" value="TQJ07575.1"/>
    <property type="molecule type" value="Genomic_DNA"/>
</dbReference>
<protein>
    <recommendedName>
        <fullName evidence="5">Probable phosphoketolase</fullName>
        <ecNumber evidence="5">4.1.2.-</ecNumber>
    </recommendedName>
</protein>
<keyword evidence="9" id="KW-1185">Reference proteome</keyword>
<dbReference type="Pfam" id="PF03894">
    <property type="entry name" value="XFP"/>
    <property type="match status" value="1"/>
</dbReference>
<reference evidence="8 9" key="1">
    <citation type="submission" date="2019-06" db="EMBL/GenBank/DDBJ databases">
        <title>Sequencing the genomes of 1000 actinobacteria strains.</title>
        <authorList>
            <person name="Klenk H.-P."/>
        </authorList>
    </citation>
    <scope>NUCLEOTIDE SEQUENCE [LARGE SCALE GENOMIC DNA]</scope>
    <source>
        <strain evidence="8 9">DSM 18607</strain>
    </source>
</reference>
<dbReference type="InterPro" id="IPR018970">
    <property type="entry name" value="Xul5P/Fru6P_PKetolase_N"/>
</dbReference>
<evidence type="ECO:0000313" key="9">
    <source>
        <dbReference type="Proteomes" id="UP000317893"/>
    </source>
</evidence>
<dbReference type="InterPro" id="IPR005593">
    <property type="entry name" value="Xul5P/Fru6P_PKetolase"/>
</dbReference>
<dbReference type="PANTHER" id="PTHR31273:SF0">
    <property type="entry name" value="PHOSPHOKETOLASE-RELATED"/>
    <property type="match status" value="1"/>
</dbReference>
<feature type="domain" description="Xylulose 5-phosphate/Fructose 6-phosphate phosphoketolase C-terminal" evidence="6">
    <location>
        <begin position="591"/>
        <end position="792"/>
    </location>
</feature>
<dbReference type="InterPro" id="IPR018969">
    <property type="entry name" value="Xul5P/Fru6P_PKetolase_C"/>
</dbReference>
<dbReference type="Pfam" id="PF09363">
    <property type="entry name" value="XFP_C"/>
    <property type="match status" value="1"/>
</dbReference>
<gene>
    <name evidence="8" type="ORF">FB458_0640</name>
</gene>
<dbReference type="InterPro" id="IPR019789">
    <property type="entry name" value="Xul5P/Fru6P_PKetolase_ThDP_BS"/>
</dbReference>
<dbReference type="PIRSF" id="PIRSF017245">
    <property type="entry name" value="Phosphoketolase"/>
    <property type="match status" value="1"/>
</dbReference>
<name>A0A542DWY2_9MICO</name>
<organism evidence="8 9">
    <name type="scientific">Lapillicoccus jejuensis</name>
    <dbReference type="NCBI Taxonomy" id="402171"/>
    <lineage>
        <taxon>Bacteria</taxon>
        <taxon>Bacillati</taxon>
        <taxon>Actinomycetota</taxon>
        <taxon>Actinomycetes</taxon>
        <taxon>Micrococcales</taxon>
        <taxon>Intrasporangiaceae</taxon>
        <taxon>Lapillicoccus</taxon>
    </lineage>
</organism>
<dbReference type="Gene3D" id="3.40.50.920">
    <property type="match status" value="1"/>
</dbReference>
<dbReference type="PROSITE" id="PS60002">
    <property type="entry name" value="PHOSPHOKETOLASE_1"/>
    <property type="match status" value="1"/>
</dbReference>
<dbReference type="HAMAP" id="MF_01403">
    <property type="entry name" value="Phosphoketolase"/>
    <property type="match status" value="1"/>
</dbReference>
<dbReference type="InterPro" id="IPR009014">
    <property type="entry name" value="Transketo_C/PFOR_II"/>
</dbReference>
<dbReference type="SUPFAM" id="SSF52518">
    <property type="entry name" value="Thiamin diphosphate-binding fold (THDP-binding)"/>
    <property type="match status" value="2"/>
</dbReference>
<keyword evidence="4 5" id="KW-0456">Lyase</keyword>
<dbReference type="GO" id="GO:0000287">
    <property type="term" value="F:magnesium ion binding"/>
    <property type="evidence" value="ECO:0007669"/>
    <property type="project" value="UniProtKB-ARBA"/>
</dbReference>
<evidence type="ECO:0000313" key="8">
    <source>
        <dbReference type="EMBL" id="TQJ07575.1"/>
    </source>
</evidence>
<evidence type="ECO:0000256" key="4">
    <source>
        <dbReference type="ARBA" id="ARBA00023239"/>
    </source>
</evidence>
<dbReference type="GO" id="GO:0005975">
    <property type="term" value="P:carbohydrate metabolic process"/>
    <property type="evidence" value="ECO:0007669"/>
    <property type="project" value="InterPro"/>
</dbReference>
<dbReference type="Proteomes" id="UP000317893">
    <property type="component" value="Unassembled WGS sequence"/>
</dbReference>
<dbReference type="Gene3D" id="3.40.50.970">
    <property type="match status" value="2"/>
</dbReference>
<dbReference type="RefSeq" id="WP_141846700.1">
    <property type="nucleotide sequence ID" value="NZ_BAAAPR010000006.1"/>
</dbReference>
<dbReference type="InterPro" id="IPR029061">
    <property type="entry name" value="THDP-binding"/>
</dbReference>